<name>A0AA36CBS7_9BILA</name>
<evidence type="ECO:0000256" key="6">
    <source>
        <dbReference type="ARBA" id="ARBA00022989"/>
    </source>
</evidence>
<evidence type="ECO:0000256" key="5">
    <source>
        <dbReference type="ARBA" id="ARBA00022692"/>
    </source>
</evidence>
<comment type="subcellular location">
    <subcellularLocation>
        <location evidence="1">Membrane</location>
        <topology evidence="1">Single-pass membrane protein</topology>
    </subcellularLocation>
</comment>
<comment type="similarity">
    <text evidence="2 8">Belongs to the glycosyltransferase 92 family.</text>
</comment>
<dbReference type="GO" id="GO:0016020">
    <property type="term" value="C:membrane"/>
    <property type="evidence" value="ECO:0007669"/>
    <property type="project" value="UniProtKB-SubCell"/>
</dbReference>
<dbReference type="AlphaFoldDB" id="A0AA36CBS7"/>
<evidence type="ECO:0000313" key="9">
    <source>
        <dbReference type="EMBL" id="CAJ0565454.1"/>
    </source>
</evidence>
<dbReference type="EC" id="2.4.1.-" evidence="8"/>
<keyword evidence="6" id="KW-1133">Transmembrane helix</keyword>
<keyword evidence="10" id="KW-1185">Reference proteome</keyword>
<evidence type="ECO:0000256" key="4">
    <source>
        <dbReference type="ARBA" id="ARBA00022679"/>
    </source>
</evidence>
<dbReference type="GO" id="GO:0016757">
    <property type="term" value="F:glycosyltransferase activity"/>
    <property type="evidence" value="ECO:0007669"/>
    <property type="project" value="UniProtKB-UniRule"/>
</dbReference>
<dbReference type="InterPro" id="IPR008166">
    <property type="entry name" value="Glyco_transf_92"/>
</dbReference>
<gene>
    <name evidence="9" type="ORF">MSPICULIGERA_LOCUS4095</name>
</gene>
<dbReference type="PANTHER" id="PTHR21645">
    <property type="entry name" value="GLYCOSYLTRANSFERASE FAMILY 92 PROTEIN"/>
    <property type="match status" value="1"/>
</dbReference>
<evidence type="ECO:0000256" key="1">
    <source>
        <dbReference type="ARBA" id="ARBA00004167"/>
    </source>
</evidence>
<protein>
    <recommendedName>
        <fullName evidence="8">Glycosyltransferase family 92 protein</fullName>
        <ecNumber evidence="8">2.4.1.-</ecNumber>
    </recommendedName>
</protein>
<proteinExistence type="inferred from homology"/>
<sequence length="235" mass="27374">MIADLFDLLENYDDIRVTPWAGIRLGNSSASGPDFKPDLELEFRLDGTYHSEFAQVFALFPEAAAIAYNMSQTEIHATNNPERFSVERSLRSIRFRGETRWGKLVVRPERTDSVWIHRSYGIRDGYEQITLPVELNCALHLRFWNFSKLSVEDSRIPVYDPLLQSPKNRRSHRPLFTEHDLEHIQEGFSEITGELSEIYECLPKILDLLPADRKMLRSHLRQWPGTRHLQGPRNV</sequence>
<accession>A0AA36CBS7</accession>
<organism evidence="9 10">
    <name type="scientific">Mesorhabditis spiculigera</name>
    <dbReference type="NCBI Taxonomy" id="96644"/>
    <lineage>
        <taxon>Eukaryota</taxon>
        <taxon>Metazoa</taxon>
        <taxon>Ecdysozoa</taxon>
        <taxon>Nematoda</taxon>
        <taxon>Chromadorea</taxon>
        <taxon>Rhabditida</taxon>
        <taxon>Rhabditina</taxon>
        <taxon>Rhabditomorpha</taxon>
        <taxon>Rhabditoidea</taxon>
        <taxon>Rhabditidae</taxon>
        <taxon>Mesorhabditinae</taxon>
        <taxon>Mesorhabditis</taxon>
    </lineage>
</organism>
<evidence type="ECO:0000313" key="10">
    <source>
        <dbReference type="Proteomes" id="UP001177023"/>
    </source>
</evidence>
<keyword evidence="3 8" id="KW-0328">Glycosyltransferase</keyword>
<evidence type="ECO:0000256" key="3">
    <source>
        <dbReference type="ARBA" id="ARBA00022676"/>
    </source>
</evidence>
<dbReference type="Pfam" id="PF01697">
    <property type="entry name" value="Glyco_transf_92"/>
    <property type="match status" value="1"/>
</dbReference>
<dbReference type="EMBL" id="CATQJA010001040">
    <property type="protein sequence ID" value="CAJ0565454.1"/>
    <property type="molecule type" value="Genomic_DNA"/>
</dbReference>
<dbReference type="InterPro" id="IPR052012">
    <property type="entry name" value="GTase_92"/>
</dbReference>
<feature type="non-terminal residue" evidence="9">
    <location>
        <position position="235"/>
    </location>
</feature>
<keyword evidence="5" id="KW-0812">Transmembrane</keyword>
<comment type="caution">
    <text evidence="9">The sequence shown here is derived from an EMBL/GenBank/DDBJ whole genome shotgun (WGS) entry which is preliminary data.</text>
</comment>
<keyword evidence="4 8" id="KW-0808">Transferase</keyword>
<keyword evidence="7" id="KW-0472">Membrane</keyword>
<dbReference type="PANTHER" id="PTHR21645:SF2">
    <property type="entry name" value="GLYCOSYLTRANSFERASE FAMILY 92 PROTEIN F59C6.8"/>
    <property type="match status" value="1"/>
</dbReference>
<reference evidence="9" key="1">
    <citation type="submission" date="2023-06" db="EMBL/GenBank/DDBJ databases">
        <authorList>
            <person name="Delattre M."/>
        </authorList>
    </citation>
    <scope>NUCLEOTIDE SEQUENCE</scope>
    <source>
        <strain evidence="9">AF72</strain>
    </source>
</reference>
<evidence type="ECO:0000256" key="8">
    <source>
        <dbReference type="RuleBase" id="RU366017"/>
    </source>
</evidence>
<dbReference type="Proteomes" id="UP001177023">
    <property type="component" value="Unassembled WGS sequence"/>
</dbReference>
<evidence type="ECO:0000256" key="7">
    <source>
        <dbReference type="ARBA" id="ARBA00023136"/>
    </source>
</evidence>
<evidence type="ECO:0000256" key="2">
    <source>
        <dbReference type="ARBA" id="ARBA00007647"/>
    </source>
</evidence>